<name>A0A0M0LS70_9EUKA</name>
<dbReference type="Proteomes" id="UP000037460">
    <property type="component" value="Unassembled WGS sequence"/>
</dbReference>
<reference evidence="3" key="1">
    <citation type="journal article" date="2015" name="PLoS Genet.">
        <title>Genome Sequence and Transcriptome Analyses of Chrysochromulina tobin: Metabolic Tools for Enhanced Algal Fitness in the Prominent Order Prymnesiales (Haptophyceae).</title>
        <authorList>
            <person name="Hovde B.T."/>
            <person name="Deodato C.R."/>
            <person name="Hunsperger H.M."/>
            <person name="Ryken S.A."/>
            <person name="Yost W."/>
            <person name="Jha R.K."/>
            <person name="Patterson J."/>
            <person name="Monnat R.J. Jr."/>
            <person name="Barlow S.B."/>
            <person name="Starkenburg S.R."/>
            <person name="Cattolico R.A."/>
        </authorList>
    </citation>
    <scope>NUCLEOTIDE SEQUENCE</scope>
    <source>
        <strain evidence="3">CCMP291</strain>
    </source>
</reference>
<evidence type="ECO:0000313" key="3">
    <source>
        <dbReference type="Proteomes" id="UP000037460"/>
    </source>
</evidence>
<feature type="region of interest" description="Disordered" evidence="1">
    <location>
        <begin position="317"/>
        <end position="345"/>
    </location>
</feature>
<accession>A0A0M0LS70</accession>
<feature type="compositionally biased region" description="Basic and acidic residues" evidence="1">
    <location>
        <begin position="43"/>
        <end position="54"/>
    </location>
</feature>
<dbReference type="OrthoDB" id="10691518at2759"/>
<dbReference type="AlphaFoldDB" id="A0A0M0LS70"/>
<dbReference type="EMBL" id="JWZX01000010">
    <property type="protein sequence ID" value="KOO53899.1"/>
    <property type="molecule type" value="Genomic_DNA"/>
</dbReference>
<feature type="compositionally biased region" description="Acidic residues" evidence="1">
    <location>
        <begin position="55"/>
        <end position="72"/>
    </location>
</feature>
<keyword evidence="3" id="KW-1185">Reference proteome</keyword>
<evidence type="ECO:0000256" key="1">
    <source>
        <dbReference type="SAM" id="MobiDB-lite"/>
    </source>
</evidence>
<feature type="region of interest" description="Disordered" evidence="1">
    <location>
        <begin position="40"/>
        <end position="86"/>
    </location>
</feature>
<proteinExistence type="predicted"/>
<feature type="non-terminal residue" evidence="2">
    <location>
        <position position="381"/>
    </location>
</feature>
<feature type="compositionally biased region" description="Acidic residues" evidence="1">
    <location>
        <begin position="327"/>
        <end position="337"/>
    </location>
</feature>
<organism evidence="2 3">
    <name type="scientific">Chrysochromulina tobinii</name>
    <dbReference type="NCBI Taxonomy" id="1460289"/>
    <lineage>
        <taxon>Eukaryota</taxon>
        <taxon>Haptista</taxon>
        <taxon>Haptophyta</taxon>
        <taxon>Prymnesiophyceae</taxon>
        <taxon>Prymnesiales</taxon>
        <taxon>Chrysochromulinaceae</taxon>
        <taxon>Chrysochromulina</taxon>
    </lineage>
</organism>
<comment type="caution">
    <text evidence="2">The sequence shown here is derived from an EMBL/GenBank/DDBJ whole genome shotgun (WGS) entry which is preliminary data.</text>
</comment>
<sequence length="381" mass="42092">MPRIPYKLKEKVQLDVATKAEAQALLAILEKDAGEIAAWIEDVDPKDIEAHASDDEKDESEDHQEEQLSDSEDEKKASQVEWPSDDKAARLTQTWRAKKAKYQKYASKGKVEKLERALARQQAKLQQAIDNGKPKIFTEHKKAKCDFTTTMLRTAMLELGGQRHRRRLRLRQMRRQTRQPLHEELTLVDADVEAADFARSSFPDATMIDEYGLTAEASDTHHLVPERLVRVAQLLKEIDDRDDASTVHNLGLMKLPQITGQIRDVEQRALELARDEGREEFRTKALAHNLIHLTPPVKIATRLEEVAIVPTPAAHVLHGRVGGADGSSDDDADDNGDGNEAFPSISFAMPAPTATAALATSTPAVFAPAAHTSAASAAATT</sequence>
<gene>
    <name evidence="2" type="ORF">Ctob_012073</name>
</gene>
<protein>
    <submittedName>
        <fullName evidence="2">Uncharacterized protein</fullName>
    </submittedName>
</protein>
<evidence type="ECO:0000313" key="2">
    <source>
        <dbReference type="EMBL" id="KOO53899.1"/>
    </source>
</evidence>
<feature type="compositionally biased region" description="Basic and acidic residues" evidence="1">
    <location>
        <begin position="73"/>
        <end position="86"/>
    </location>
</feature>